<evidence type="ECO:0000256" key="3">
    <source>
        <dbReference type="ARBA" id="ARBA00022989"/>
    </source>
</evidence>
<sequence length="259" mass="29529">MASFLDRVRGRTPEVPEAREPEPEPEDFYEELTLQEHLRELRTRIFYSVIAVTIGFVAGLTVAMRLLKLIVQMADLPSLTAISPTESFTSYMRVALYVGIALAMPVLIYQFIRFLTPGLTRQERRGLFVLLPFVSAMFFVGVLFAFFVVIPHALEFLAHFGTDIIVPQFRANETISFYLTLMLWIGVAFETPIIMLMLVKLGIVSRKRLASYRRYTLVIVMIAAAIITPTPDPFNMLLVAIPMYALYEFGLFLARFIRA</sequence>
<dbReference type="GO" id="GO:0065002">
    <property type="term" value="P:intracellular protein transmembrane transport"/>
    <property type="evidence" value="ECO:0007669"/>
    <property type="project" value="TreeGrafter"/>
</dbReference>
<evidence type="ECO:0000256" key="1">
    <source>
        <dbReference type="ARBA" id="ARBA00004141"/>
    </source>
</evidence>
<protein>
    <recommendedName>
        <fullName evidence="5">Sec-independent protein translocase protein TatC</fullName>
    </recommendedName>
</protein>
<dbReference type="NCBIfam" id="TIGR00945">
    <property type="entry name" value="tatC"/>
    <property type="match status" value="1"/>
</dbReference>
<feature type="transmembrane region" description="Helical" evidence="5">
    <location>
        <begin position="234"/>
        <end position="254"/>
    </location>
</feature>
<dbReference type="InterPro" id="IPR002033">
    <property type="entry name" value="TatC"/>
</dbReference>
<comment type="subunit">
    <text evidence="5">Forms a complex with TatA.</text>
</comment>
<proteinExistence type="inferred from homology"/>
<evidence type="ECO:0000256" key="4">
    <source>
        <dbReference type="ARBA" id="ARBA00023136"/>
    </source>
</evidence>
<feature type="transmembrane region" description="Helical" evidence="5">
    <location>
        <begin position="45"/>
        <end position="67"/>
    </location>
</feature>
<keyword evidence="5" id="KW-0653">Protein transport</keyword>
<organism evidence="7 8">
    <name type="scientific">Nitrolancea hollandica Lb</name>
    <dbReference type="NCBI Taxonomy" id="1129897"/>
    <lineage>
        <taxon>Bacteria</taxon>
        <taxon>Pseudomonadati</taxon>
        <taxon>Thermomicrobiota</taxon>
        <taxon>Thermomicrobia</taxon>
        <taxon>Sphaerobacterales</taxon>
        <taxon>Sphaerobacterineae</taxon>
        <taxon>Sphaerobacteraceae</taxon>
        <taxon>Nitrolancea</taxon>
    </lineage>
</organism>
<reference evidence="7 8" key="1">
    <citation type="journal article" date="2012" name="ISME J.">
        <title>Nitrification expanded: discovery, physiology and genomics of a nitrite-oxidizing bacterium from the phylum Chloroflexi.</title>
        <authorList>
            <person name="Sorokin D.Y."/>
            <person name="Lucker S."/>
            <person name="Vejmelkova D."/>
            <person name="Kostrikina N.A."/>
            <person name="Kleerebezem R."/>
            <person name="Rijpstra W.I."/>
            <person name="Damste J.S."/>
            <person name="Le Paslier D."/>
            <person name="Muyzer G."/>
            <person name="Wagner M."/>
            <person name="van Loosdrecht M.C."/>
            <person name="Daims H."/>
        </authorList>
    </citation>
    <scope>NUCLEOTIDE SEQUENCE [LARGE SCALE GENOMIC DNA]</scope>
    <source>
        <strain evidence="8">none</strain>
    </source>
</reference>
<keyword evidence="4 5" id="KW-0472">Membrane</keyword>
<dbReference type="Proteomes" id="UP000004221">
    <property type="component" value="Unassembled WGS sequence"/>
</dbReference>
<dbReference type="GO" id="GO:0043953">
    <property type="term" value="P:protein transport by the Tat complex"/>
    <property type="evidence" value="ECO:0007669"/>
    <property type="project" value="UniProtKB-UniRule"/>
</dbReference>
<dbReference type="GO" id="GO:0009977">
    <property type="term" value="F:proton motive force dependent protein transmembrane transporter activity"/>
    <property type="evidence" value="ECO:0007669"/>
    <property type="project" value="TreeGrafter"/>
</dbReference>
<dbReference type="GO" id="GO:0033281">
    <property type="term" value="C:TAT protein transport complex"/>
    <property type="evidence" value="ECO:0007669"/>
    <property type="project" value="UniProtKB-UniRule"/>
</dbReference>
<feature type="transmembrane region" description="Helical" evidence="5">
    <location>
        <begin position="94"/>
        <end position="115"/>
    </location>
</feature>
<evidence type="ECO:0000313" key="7">
    <source>
        <dbReference type="EMBL" id="CCF84869.1"/>
    </source>
</evidence>
<evidence type="ECO:0000256" key="2">
    <source>
        <dbReference type="ARBA" id="ARBA00022692"/>
    </source>
</evidence>
<dbReference type="RefSeq" id="WP_008479367.1">
    <property type="nucleotide sequence ID" value="NZ_CAGS01000346.1"/>
</dbReference>
<dbReference type="PANTHER" id="PTHR30371">
    <property type="entry name" value="SEC-INDEPENDENT PROTEIN TRANSLOCASE PROTEIN TATC"/>
    <property type="match status" value="1"/>
</dbReference>
<evidence type="ECO:0000256" key="6">
    <source>
        <dbReference type="SAM" id="MobiDB-lite"/>
    </source>
</evidence>
<keyword evidence="2 5" id="KW-0812">Transmembrane</keyword>
<dbReference type="EMBL" id="CAGS01000346">
    <property type="protein sequence ID" value="CCF84869.1"/>
    <property type="molecule type" value="Genomic_DNA"/>
</dbReference>
<keyword evidence="3 5" id="KW-1133">Transmembrane helix</keyword>
<dbReference type="AlphaFoldDB" id="I4EJK7"/>
<dbReference type="PRINTS" id="PR01840">
    <property type="entry name" value="TATCFAMILY"/>
</dbReference>
<comment type="similarity">
    <text evidence="5">Belongs to the TatC family.</text>
</comment>
<keyword evidence="5" id="KW-0811">Translocation</keyword>
<comment type="caution">
    <text evidence="7">The sequence shown here is derived from an EMBL/GenBank/DDBJ whole genome shotgun (WGS) entry which is preliminary data.</text>
</comment>
<evidence type="ECO:0000313" key="8">
    <source>
        <dbReference type="Proteomes" id="UP000004221"/>
    </source>
</evidence>
<gene>
    <name evidence="5 7" type="primary">tatC</name>
    <name evidence="7" type="ORF">NITHO_410001</name>
</gene>
<name>I4EJK7_9BACT</name>
<feature type="transmembrane region" description="Helical" evidence="5">
    <location>
        <begin position="211"/>
        <end position="228"/>
    </location>
</feature>
<accession>I4EJK7</accession>
<keyword evidence="5" id="KW-0813">Transport</keyword>
<dbReference type="Pfam" id="PF00902">
    <property type="entry name" value="TatC"/>
    <property type="match status" value="1"/>
</dbReference>
<feature type="transmembrane region" description="Helical" evidence="5">
    <location>
        <begin position="175"/>
        <end position="199"/>
    </location>
</feature>
<comment type="subcellular location">
    <subcellularLocation>
        <location evidence="5">Cell membrane</location>
        <topology evidence="5">Multi-pass membrane protein</topology>
    </subcellularLocation>
    <subcellularLocation>
        <location evidence="1">Membrane</location>
        <topology evidence="1">Multi-pass membrane protein</topology>
    </subcellularLocation>
</comment>
<keyword evidence="5" id="KW-1003">Cell membrane</keyword>
<feature type="transmembrane region" description="Helical" evidence="5">
    <location>
        <begin position="127"/>
        <end position="150"/>
    </location>
</feature>
<dbReference type="HAMAP" id="MF_00902">
    <property type="entry name" value="TatC"/>
    <property type="match status" value="1"/>
</dbReference>
<evidence type="ECO:0000256" key="5">
    <source>
        <dbReference type="HAMAP-Rule" id="MF_00902"/>
    </source>
</evidence>
<comment type="function">
    <text evidence="5">Part of the twin-arginine translocation (Tat) system that transports large folded proteins containing a characteristic twin-arginine motif in their signal peptide across membranes.</text>
</comment>
<feature type="region of interest" description="Disordered" evidence="6">
    <location>
        <begin position="1"/>
        <end position="25"/>
    </location>
</feature>
<dbReference type="OrthoDB" id="9777044at2"/>
<keyword evidence="8" id="KW-1185">Reference proteome</keyword>
<feature type="compositionally biased region" description="Basic and acidic residues" evidence="6">
    <location>
        <begin position="1"/>
        <end position="22"/>
    </location>
</feature>
<dbReference type="PANTHER" id="PTHR30371:SF0">
    <property type="entry name" value="SEC-INDEPENDENT PROTEIN TRANSLOCASE PROTEIN TATC, CHLOROPLASTIC-RELATED"/>
    <property type="match status" value="1"/>
</dbReference>